<gene>
    <name evidence="4" type="ORF">LOC62_02G003405</name>
</gene>
<feature type="region of interest" description="Disordered" evidence="1">
    <location>
        <begin position="428"/>
        <end position="462"/>
    </location>
</feature>
<evidence type="ECO:0008006" key="6">
    <source>
        <dbReference type="Google" id="ProtNLM"/>
    </source>
</evidence>
<evidence type="ECO:0000313" key="5">
    <source>
        <dbReference type="Proteomes" id="UP000827549"/>
    </source>
</evidence>
<evidence type="ECO:0000256" key="3">
    <source>
        <dbReference type="SAM" id="SignalP"/>
    </source>
</evidence>
<evidence type="ECO:0000256" key="2">
    <source>
        <dbReference type="SAM" id="Phobius"/>
    </source>
</evidence>
<keyword evidence="2" id="KW-1133">Transmembrane helix</keyword>
<keyword evidence="2" id="KW-0812">Transmembrane</keyword>
<dbReference type="EMBL" id="CP086715">
    <property type="protein sequence ID" value="WOO79892.1"/>
    <property type="molecule type" value="Genomic_DNA"/>
</dbReference>
<dbReference type="Proteomes" id="UP000827549">
    <property type="component" value="Chromosome 2"/>
</dbReference>
<feature type="compositionally biased region" description="Pro residues" evidence="1">
    <location>
        <begin position="449"/>
        <end position="462"/>
    </location>
</feature>
<proteinExistence type="predicted"/>
<feature type="chain" id="PRO_5041914975" description="Peptidase A1 domain-containing protein" evidence="3">
    <location>
        <begin position="24"/>
        <end position="462"/>
    </location>
</feature>
<keyword evidence="2" id="KW-0472">Membrane</keyword>
<name>A0AAF0Y5U2_9TREE</name>
<protein>
    <recommendedName>
        <fullName evidence="6">Peptidase A1 domain-containing protein</fullName>
    </recommendedName>
</protein>
<keyword evidence="3" id="KW-0732">Signal</keyword>
<keyword evidence="5" id="KW-1185">Reference proteome</keyword>
<feature type="transmembrane region" description="Helical" evidence="2">
    <location>
        <begin position="378"/>
        <end position="402"/>
    </location>
</feature>
<dbReference type="GeneID" id="87806649"/>
<organism evidence="4 5">
    <name type="scientific">Vanrija pseudolonga</name>
    <dbReference type="NCBI Taxonomy" id="143232"/>
    <lineage>
        <taxon>Eukaryota</taxon>
        <taxon>Fungi</taxon>
        <taxon>Dikarya</taxon>
        <taxon>Basidiomycota</taxon>
        <taxon>Agaricomycotina</taxon>
        <taxon>Tremellomycetes</taxon>
        <taxon>Trichosporonales</taxon>
        <taxon>Trichosporonaceae</taxon>
        <taxon>Vanrija</taxon>
    </lineage>
</organism>
<sequence>MRLVLAAAAAAAALLATSTGVAATAAPPRATITPAPHPLPRRAPSFTSHTITVPAYGPQFAYGPNNLFDPGAPKVQPGNTTTTWEIGGVPSYAQGVLGDYADSVVFADQANPKGVKTPGNLTLSFYGTGVKLYGYCKNDTQLNAWFDGSEYTGRFLCRDFSGSSNVIFATDSQPFQGHTLALGLYYSKLVIAYAEITTSVYAWGSTADDQLTEVDIGALTSNGTLNEYYDARQGNWFTDDQAGTVLTNDPNAVLSMRVPVNTTFIELKAPLGPDLGKYSFNLSLPALSGEANYTRQGWRETVHPPTTLWYASIDPTQQYTLNLTSPDGGKVALSSVNFRLADNFPSVNATDVATSVASWRSKPTAGSGGIHISAKAGMWIGIGVGILVVALLILALLSRFGLMHFRRRDRHKRLSQLPEGTGLNRLKSVYRPLRPDDDDHEDAFTVPRDAPPVPRLPPPGRY</sequence>
<evidence type="ECO:0000256" key="1">
    <source>
        <dbReference type="SAM" id="MobiDB-lite"/>
    </source>
</evidence>
<feature type="signal peptide" evidence="3">
    <location>
        <begin position="1"/>
        <end position="23"/>
    </location>
</feature>
<reference evidence="4" key="1">
    <citation type="submission" date="2023-10" db="EMBL/GenBank/DDBJ databases">
        <authorList>
            <person name="Noh H."/>
        </authorList>
    </citation>
    <scope>NUCLEOTIDE SEQUENCE</scope>
    <source>
        <strain evidence="4">DUCC4014</strain>
    </source>
</reference>
<accession>A0AAF0Y5U2</accession>
<evidence type="ECO:0000313" key="4">
    <source>
        <dbReference type="EMBL" id="WOO79892.1"/>
    </source>
</evidence>
<dbReference type="AlphaFoldDB" id="A0AAF0Y5U2"/>
<dbReference type="RefSeq" id="XP_062625924.1">
    <property type="nucleotide sequence ID" value="XM_062769940.1"/>
</dbReference>